<organism evidence="2 3">
    <name type="scientific">Caenorhabditis nigoni</name>
    <dbReference type="NCBI Taxonomy" id="1611254"/>
    <lineage>
        <taxon>Eukaryota</taxon>
        <taxon>Metazoa</taxon>
        <taxon>Ecdysozoa</taxon>
        <taxon>Nematoda</taxon>
        <taxon>Chromadorea</taxon>
        <taxon>Rhabditida</taxon>
        <taxon>Rhabditina</taxon>
        <taxon>Rhabditomorpha</taxon>
        <taxon>Rhabditoidea</taxon>
        <taxon>Rhabditidae</taxon>
        <taxon>Peloderinae</taxon>
        <taxon>Caenorhabditis</taxon>
    </lineage>
</organism>
<dbReference type="InterPro" id="IPR040161">
    <property type="entry name" value="FB224"/>
</dbReference>
<evidence type="ECO:0000313" key="3">
    <source>
        <dbReference type="Proteomes" id="UP000230233"/>
    </source>
</evidence>
<name>A0A2G5TR89_9PELO</name>
<accession>A0A2G5TR89</accession>
<proteinExistence type="predicted"/>
<dbReference type="Pfam" id="PF00646">
    <property type="entry name" value="F-box"/>
    <property type="match status" value="1"/>
</dbReference>
<dbReference type="AlphaFoldDB" id="A0A2G5TR89"/>
<dbReference type="InterPro" id="IPR001810">
    <property type="entry name" value="F-box_dom"/>
</dbReference>
<protein>
    <recommendedName>
        <fullName evidence="1">F-box domain-containing protein</fullName>
    </recommendedName>
</protein>
<gene>
    <name evidence="2" type="primary">Cnig_chr_V.g21240</name>
    <name evidence="2" type="ORF">B9Z55_021240</name>
</gene>
<dbReference type="Pfam" id="PF01827">
    <property type="entry name" value="FTH"/>
    <property type="match status" value="1"/>
</dbReference>
<comment type="caution">
    <text evidence="2">The sequence shown here is derived from an EMBL/GenBank/DDBJ whole genome shotgun (WGS) entry which is preliminary data.</text>
</comment>
<dbReference type="GO" id="GO:0045087">
    <property type="term" value="P:innate immune response"/>
    <property type="evidence" value="ECO:0007669"/>
    <property type="project" value="TreeGrafter"/>
</dbReference>
<keyword evidence="3" id="KW-1185">Reference proteome</keyword>
<dbReference type="PANTHER" id="PTHR23015">
    <property type="entry name" value="UNCHARACTERIZED C.ELEGANS PROTEIN"/>
    <property type="match status" value="1"/>
</dbReference>
<sequence length="351" mass="41216">MTSIMEMPELVMEKIVGFSDFKAVLTLRQVCRDFQNFIDDLKDSKLPDSEISEIEIISKKDENKIILRFMHSPGDYHRVEYSEMENSRSFESEEEEEENPRRKTITDLGGSNVVDVAIRDLELVLRFQKSKLFTSYFQFDDFRLLNDSTIHTLPTRLSNMFNVSCPRIKTREIRMKVYDSSQILPILQFADPTNLSLLEICSMDNNMEVDSKEIVETDYWKKANEVHCDFHMSNLKVEDVCHFYNITLKTNSFNAKDMDTLKKAFLSLPEHSIYDSWTIRLKDFNESDELSNLWGPPFDFGFATAWHFRLKDLKKNVLQIYSEMDDSQEYNIFDFTIMGLKHVPNGAVVHY</sequence>
<dbReference type="InterPro" id="IPR002900">
    <property type="entry name" value="DUF38/FTH_CAE_spp"/>
</dbReference>
<dbReference type="PANTHER" id="PTHR23015:SF4">
    <property type="entry name" value="DUF38 DOMAIN-CONTAINING PROTEIN-RELATED"/>
    <property type="match status" value="1"/>
</dbReference>
<evidence type="ECO:0000259" key="1">
    <source>
        <dbReference type="PROSITE" id="PS50181"/>
    </source>
</evidence>
<feature type="domain" description="F-box" evidence="1">
    <location>
        <begin position="1"/>
        <end position="54"/>
    </location>
</feature>
<dbReference type="Proteomes" id="UP000230233">
    <property type="component" value="Chromosome V"/>
</dbReference>
<dbReference type="EMBL" id="PDUG01000005">
    <property type="protein sequence ID" value="PIC29748.1"/>
    <property type="molecule type" value="Genomic_DNA"/>
</dbReference>
<reference evidence="3" key="1">
    <citation type="submission" date="2017-10" db="EMBL/GenBank/DDBJ databases">
        <title>Rapid genome shrinkage in a self-fertile nematode reveals novel sperm competition proteins.</title>
        <authorList>
            <person name="Yin D."/>
            <person name="Schwarz E.M."/>
            <person name="Thomas C.G."/>
            <person name="Felde R.L."/>
            <person name="Korf I.F."/>
            <person name="Cutter A.D."/>
            <person name="Schartner C.M."/>
            <person name="Ralston E.J."/>
            <person name="Meyer B.J."/>
            <person name="Haag E.S."/>
        </authorList>
    </citation>
    <scope>NUCLEOTIDE SEQUENCE [LARGE SCALE GENOMIC DNA]</scope>
    <source>
        <strain evidence="3">JU1422</strain>
    </source>
</reference>
<dbReference type="PROSITE" id="PS50181">
    <property type="entry name" value="FBOX"/>
    <property type="match status" value="1"/>
</dbReference>
<evidence type="ECO:0000313" key="2">
    <source>
        <dbReference type="EMBL" id="PIC29748.1"/>
    </source>
</evidence>